<dbReference type="InterPro" id="IPR003331">
    <property type="entry name" value="UDP_GlcNAc_Epimerase_2_dom"/>
</dbReference>
<feature type="domain" description="UDP-N-acetylglucosamine 2-epimerase" evidence="2">
    <location>
        <begin position="40"/>
        <end position="367"/>
    </location>
</feature>
<keyword evidence="1 3" id="KW-0413">Isomerase</keyword>
<dbReference type="NCBIfam" id="TIGR00236">
    <property type="entry name" value="wecB"/>
    <property type="match status" value="1"/>
</dbReference>
<evidence type="ECO:0000256" key="1">
    <source>
        <dbReference type="RuleBase" id="RU003513"/>
    </source>
</evidence>
<dbReference type="Gene3D" id="3.40.50.2000">
    <property type="entry name" value="Glycogen Phosphorylase B"/>
    <property type="match status" value="2"/>
</dbReference>
<dbReference type="InterPro" id="IPR029767">
    <property type="entry name" value="WecB-like"/>
</dbReference>
<comment type="similarity">
    <text evidence="1">Belongs to the UDP-N-acetylglucosamine 2-epimerase family.</text>
</comment>
<dbReference type="PANTHER" id="PTHR43174:SF1">
    <property type="entry name" value="UDP-N-ACETYLGLUCOSAMINE 2-EPIMERASE"/>
    <property type="match status" value="1"/>
</dbReference>
<keyword evidence="4" id="KW-1185">Reference proteome</keyword>
<dbReference type="SUPFAM" id="SSF53756">
    <property type="entry name" value="UDP-Glycosyltransferase/glycogen phosphorylase"/>
    <property type="match status" value="1"/>
</dbReference>
<dbReference type="EC" id="5.1.3.14" evidence="3"/>
<dbReference type="CDD" id="cd03786">
    <property type="entry name" value="GTB_UDP-GlcNAc_2-Epimerase"/>
    <property type="match status" value="1"/>
</dbReference>
<evidence type="ECO:0000313" key="4">
    <source>
        <dbReference type="Proteomes" id="UP001596157"/>
    </source>
</evidence>
<dbReference type="GO" id="GO:0008761">
    <property type="term" value="F:UDP-N-acetylglucosamine 2-epimerase activity"/>
    <property type="evidence" value="ECO:0007669"/>
    <property type="project" value="UniProtKB-EC"/>
</dbReference>
<evidence type="ECO:0000259" key="2">
    <source>
        <dbReference type="Pfam" id="PF02350"/>
    </source>
</evidence>
<accession>A0ABW0EK10</accession>
<name>A0ABW0EK10_9PSEU</name>
<organism evidence="3 4">
    <name type="scientific">Actinokineospora guangxiensis</name>
    <dbReference type="NCBI Taxonomy" id="1490288"/>
    <lineage>
        <taxon>Bacteria</taxon>
        <taxon>Bacillati</taxon>
        <taxon>Actinomycetota</taxon>
        <taxon>Actinomycetes</taxon>
        <taxon>Pseudonocardiales</taxon>
        <taxon>Pseudonocardiaceae</taxon>
        <taxon>Actinokineospora</taxon>
    </lineage>
</organism>
<dbReference type="EMBL" id="JBHSKF010000002">
    <property type="protein sequence ID" value="MFC5286638.1"/>
    <property type="molecule type" value="Genomic_DNA"/>
</dbReference>
<comment type="caution">
    <text evidence="3">The sequence shown here is derived from an EMBL/GenBank/DDBJ whole genome shotgun (WGS) entry which is preliminary data.</text>
</comment>
<dbReference type="Proteomes" id="UP001596157">
    <property type="component" value="Unassembled WGS sequence"/>
</dbReference>
<reference evidence="4" key="1">
    <citation type="journal article" date="2019" name="Int. J. Syst. Evol. Microbiol.">
        <title>The Global Catalogue of Microorganisms (GCM) 10K type strain sequencing project: providing services to taxonomists for standard genome sequencing and annotation.</title>
        <authorList>
            <consortium name="The Broad Institute Genomics Platform"/>
            <consortium name="The Broad Institute Genome Sequencing Center for Infectious Disease"/>
            <person name="Wu L."/>
            <person name="Ma J."/>
        </authorList>
    </citation>
    <scope>NUCLEOTIDE SEQUENCE [LARGE SCALE GENOMIC DNA]</scope>
    <source>
        <strain evidence="4">CCUG 59778</strain>
    </source>
</reference>
<dbReference type="RefSeq" id="WP_378244758.1">
    <property type="nucleotide sequence ID" value="NZ_JBHSKF010000002.1"/>
</dbReference>
<proteinExistence type="inferred from homology"/>
<dbReference type="PANTHER" id="PTHR43174">
    <property type="entry name" value="UDP-N-ACETYLGLUCOSAMINE 2-EPIMERASE"/>
    <property type="match status" value="1"/>
</dbReference>
<protein>
    <submittedName>
        <fullName evidence="3">Non-hydrolyzing UDP-N-acetylglucosamine 2-epimerase</fullName>
        <ecNumber evidence="3">5.1.3.14</ecNumber>
    </submittedName>
</protein>
<gene>
    <name evidence="3" type="primary">wecB</name>
    <name evidence="3" type="ORF">ACFPM7_06210</name>
</gene>
<dbReference type="Pfam" id="PF02350">
    <property type="entry name" value="Epimerase_2"/>
    <property type="match status" value="1"/>
</dbReference>
<evidence type="ECO:0000313" key="3">
    <source>
        <dbReference type="EMBL" id="MFC5286638.1"/>
    </source>
</evidence>
<sequence length="389" mass="41902">MSTVAITVGGDHRRVAIVLGTRPESIKLAGVIKLLGPGAVVVHTSQHHHRSLSGEVHRTLGLRDAQWEHLGIVDDRRGAQLGRAVAALDRVFTTTRPWSVIVQGDTTSAVAGALAANANDLPLVHVEAGLRSFDRRMPEEHNRVVIDHLADLCCAPTPLNRQNLVREGIDPARIAVTGNTVVEAVLSMLPPRPERHDLVRARGVVPGDYVLATLHRPENVDDPTALRGVLTALGSLPAPVVLPLHPRTAARVEQHGLTPLLGPLRVTNPLEYREMLAMAKECALLLTDSGGLQEEATVLRCPFVVVRRSTERPESEGTFGVRVPTAAELAPVARRWLADAKRRRAELRSLPSPFGDGTASRRVVDLLDSLLAARAAPGHSWSASTAPMT</sequence>